<keyword evidence="4" id="KW-0472">Membrane</keyword>
<organism evidence="6 7">
    <name type="scientific">Ruicaihuangia caeni</name>
    <dbReference type="NCBI Taxonomy" id="3042517"/>
    <lineage>
        <taxon>Bacteria</taxon>
        <taxon>Bacillati</taxon>
        <taxon>Actinomycetota</taxon>
        <taxon>Actinomycetes</taxon>
        <taxon>Micrococcales</taxon>
        <taxon>Microbacteriaceae</taxon>
        <taxon>Ruicaihuangia</taxon>
    </lineage>
</organism>
<evidence type="ECO:0000313" key="7">
    <source>
        <dbReference type="Proteomes" id="UP001321506"/>
    </source>
</evidence>
<feature type="transmembrane region" description="Helical" evidence="4">
    <location>
        <begin position="162"/>
        <end position="183"/>
    </location>
</feature>
<keyword evidence="1" id="KW-0805">Transcription regulation</keyword>
<dbReference type="PRINTS" id="PR00038">
    <property type="entry name" value="HTHLUXR"/>
</dbReference>
<dbReference type="Pfam" id="PF00196">
    <property type="entry name" value="GerE"/>
    <property type="match status" value="1"/>
</dbReference>
<feature type="transmembrane region" description="Helical" evidence="4">
    <location>
        <begin position="221"/>
        <end position="240"/>
    </location>
</feature>
<evidence type="ECO:0000256" key="4">
    <source>
        <dbReference type="SAM" id="Phobius"/>
    </source>
</evidence>
<evidence type="ECO:0000256" key="1">
    <source>
        <dbReference type="ARBA" id="ARBA00023015"/>
    </source>
</evidence>
<dbReference type="CDD" id="cd06170">
    <property type="entry name" value="LuxR_C_like"/>
    <property type="match status" value="1"/>
</dbReference>
<feature type="transmembrane region" description="Helical" evidence="4">
    <location>
        <begin position="34"/>
        <end position="53"/>
    </location>
</feature>
<dbReference type="InterPro" id="IPR000792">
    <property type="entry name" value="Tscrpt_reg_LuxR_C"/>
</dbReference>
<gene>
    <name evidence="6" type="ORF">QF206_09980</name>
</gene>
<evidence type="ECO:0000259" key="5">
    <source>
        <dbReference type="PROSITE" id="PS50043"/>
    </source>
</evidence>
<comment type="caution">
    <text evidence="6">The sequence shown here is derived from an EMBL/GenBank/DDBJ whole genome shotgun (WGS) entry which is preliminary data.</text>
</comment>
<dbReference type="EMBL" id="JASATX010000004">
    <property type="protein sequence ID" value="MDI2099288.1"/>
    <property type="molecule type" value="Genomic_DNA"/>
</dbReference>
<accession>A0AAW6TBS1</accession>
<feature type="transmembrane region" description="Helical" evidence="4">
    <location>
        <begin position="195"/>
        <end position="215"/>
    </location>
</feature>
<dbReference type="AlphaFoldDB" id="A0AAW6TBS1"/>
<keyword evidence="4" id="KW-1133">Transmembrane helix</keyword>
<evidence type="ECO:0000313" key="6">
    <source>
        <dbReference type="EMBL" id="MDI2099288.1"/>
    </source>
</evidence>
<evidence type="ECO:0000256" key="2">
    <source>
        <dbReference type="ARBA" id="ARBA00023125"/>
    </source>
</evidence>
<dbReference type="GO" id="GO:0006355">
    <property type="term" value="P:regulation of DNA-templated transcription"/>
    <property type="evidence" value="ECO:0007669"/>
    <property type="project" value="InterPro"/>
</dbReference>
<keyword evidence="7" id="KW-1185">Reference proteome</keyword>
<feature type="transmembrane region" description="Helical" evidence="4">
    <location>
        <begin position="119"/>
        <end position="142"/>
    </location>
</feature>
<dbReference type="InterPro" id="IPR016032">
    <property type="entry name" value="Sig_transdc_resp-reg_C-effctor"/>
</dbReference>
<keyword evidence="3" id="KW-0804">Transcription</keyword>
<dbReference type="PANTHER" id="PTHR44688:SF16">
    <property type="entry name" value="DNA-BINDING TRANSCRIPTIONAL ACTIVATOR DEVR_DOSR"/>
    <property type="match status" value="1"/>
</dbReference>
<feature type="transmembrane region" description="Helical" evidence="4">
    <location>
        <begin position="86"/>
        <end position="107"/>
    </location>
</feature>
<dbReference type="PANTHER" id="PTHR44688">
    <property type="entry name" value="DNA-BINDING TRANSCRIPTIONAL ACTIVATOR DEVR_DOSR"/>
    <property type="match status" value="1"/>
</dbReference>
<keyword evidence="2" id="KW-0238">DNA-binding</keyword>
<feature type="transmembrane region" description="Helical" evidence="4">
    <location>
        <begin position="7"/>
        <end position="28"/>
    </location>
</feature>
<dbReference type="SMART" id="SM00421">
    <property type="entry name" value="HTH_LUXR"/>
    <property type="match status" value="1"/>
</dbReference>
<name>A0AAW6TBS1_9MICO</name>
<feature type="transmembrane region" description="Helical" evidence="4">
    <location>
        <begin position="60"/>
        <end position="80"/>
    </location>
</feature>
<dbReference type="RefSeq" id="WP_281489079.1">
    <property type="nucleotide sequence ID" value="NZ_JASATX010000004.1"/>
</dbReference>
<keyword evidence="4" id="KW-0812">Transmembrane</keyword>
<sequence>MTSHLDLVSIVIGVGGLSMIPWAAPAALGAETALVVPALFVVAGMLGPVWGALRFTCRSLVAAGALHLSAFAASALAQQAEHSAPVWHVASQVLFVAGFAVFVVLAAGYPSGPSPRWAFVVMAVAAAVPLITGFAGATPPVLAGSDAPEAIGPIAAALPEGLVHLSVLGFALPPLAVSVGITRATRGGRELRARLSLPLVALVLMAAIMVAGALVPPQFSALSTALFLVAAPLVPVGLILGGRRTPGEPRGLAAEASPTLIAELTPRERDVLALMADGQSNRAIAKSLHISVSAVEKHSTAIFSKLGLDPEPATHRRVAAVVAYLRAAER</sequence>
<dbReference type="Gene3D" id="1.10.10.10">
    <property type="entry name" value="Winged helix-like DNA-binding domain superfamily/Winged helix DNA-binding domain"/>
    <property type="match status" value="1"/>
</dbReference>
<feature type="domain" description="HTH luxR-type" evidence="5">
    <location>
        <begin position="257"/>
        <end position="327"/>
    </location>
</feature>
<proteinExistence type="predicted"/>
<dbReference type="PROSITE" id="PS50043">
    <property type="entry name" value="HTH_LUXR_2"/>
    <property type="match status" value="1"/>
</dbReference>
<dbReference type="InterPro" id="IPR036388">
    <property type="entry name" value="WH-like_DNA-bd_sf"/>
</dbReference>
<reference evidence="6 7" key="1">
    <citation type="submission" date="2023-04" db="EMBL/GenBank/DDBJ databases">
        <title>Klugiella caeni sp. nov. isolated from the sludge of biochemical tank.</title>
        <authorList>
            <person name="Geng K."/>
        </authorList>
    </citation>
    <scope>NUCLEOTIDE SEQUENCE [LARGE SCALE GENOMIC DNA]</scope>
    <source>
        <strain evidence="6 7">YN-L-19</strain>
    </source>
</reference>
<dbReference type="SUPFAM" id="SSF46894">
    <property type="entry name" value="C-terminal effector domain of the bipartite response regulators"/>
    <property type="match status" value="1"/>
</dbReference>
<evidence type="ECO:0000256" key="3">
    <source>
        <dbReference type="ARBA" id="ARBA00023163"/>
    </source>
</evidence>
<dbReference type="Proteomes" id="UP001321506">
    <property type="component" value="Unassembled WGS sequence"/>
</dbReference>
<dbReference type="GO" id="GO:0003677">
    <property type="term" value="F:DNA binding"/>
    <property type="evidence" value="ECO:0007669"/>
    <property type="project" value="UniProtKB-KW"/>
</dbReference>
<protein>
    <submittedName>
        <fullName evidence="6">Helix-turn-helix transcriptional regulator</fullName>
    </submittedName>
</protein>